<dbReference type="InterPro" id="IPR036390">
    <property type="entry name" value="WH_DNA-bd_sf"/>
</dbReference>
<dbReference type="AlphaFoldDB" id="L0A3A0"/>
<dbReference type="RefSeq" id="WP_015235942.1">
    <property type="nucleotide sequence ID" value="NC_019793.1"/>
</dbReference>
<dbReference type="Gene3D" id="1.10.10.10">
    <property type="entry name" value="Winged helix-like DNA-binding domain superfamily/Winged helix DNA-binding domain"/>
    <property type="match status" value="1"/>
</dbReference>
<dbReference type="InterPro" id="IPR036388">
    <property type="entry name" value="WH-like_DNA-bd_sf"/>
</dbReference>
<evidence type="ECO:0000313" key="3">
    <source>
        <dbReference type="Proteomes" id="UP000010467"/>
    </source>
</evidence>
<proteinExistence type="predicted"/>
<dbReference type="PATRIC" id="fig|937777.3.peg.2152"/>
<keyword evidence="3" id="KW-1185">Reference proteome</keyword>
<name>L0A3A0_DEIPD</name>
<reference evidence="3" key="1">
    <citation type="submission" date="2012-03" db="EMBL/GenBank/DDBJ databases">
        <title>Complete sequence of chromosome of Deinococcus peraridilitoris DSM 19664.</title>
        <authorList>
            <person name="Lucas S."/>
            <person name="Copeland A."/>
            <person name="Lapidus A."/>
            <person name="Glavina del Rio T."/>
            <person name="Dalin E."/>
            <person name="Tice H."/>
            <person name="Bruce D."/>
            <person name="Goodwin L."/>
            <person name="Pitluck S."/>
            <person name="Peters L."/>
            <person name="Mikhailova N."/>
            <person name="Lu M."/>
            <person name="Kyrpides N."/>
            <person name="Mavromatis K."/>
            <person name="Ivanova N."/>
            <person name="Brettin T."/>
            <person name="Detter J.C."/>
            <person name="Han C."/>
            <person name="Larimer F."/>
            <person name="Land M."/>
            <person name="Hauser L."/>
            <person name="Markowitz V."/>
            <person name="Cheng J.-F."/>
            <person name="Hugenholtz P."/>
            <person name="Woyke T."/>
            <person name="Wu D."/>
            <person name="Pukall R."/>
            <person name="Steenblock K."/>
            <person name="Brambilla E."/>
            <person name="Klenk H.-P."/>
            <person name="Eisen J.A."/>
        </authorList>
    </citation>
    <scope>NUCLEOTIDE SEQUENCE [LARGE SCALE GENOMIC DNA]</scope>
    <source>
        <strain evidence="3">DSM 19664 / LMG 22246 / CIP 109416 / KR-200</strain>
    </source>
</reference>
<organism evidence="2 3">
    <name type="scientific">Deinococcus peraridilitoris (strain DSM 19664 / LMG 22246 / CIP 109416 / KR-200)</name>
    <dbReference type="NCBI Taxonomy" id="937777"/>
    <lineage>
        <taxon>Bacteria</taxon>
        <taxon>Thermotogati</taxon>
        <taxon>Deinococcota</taxon>
        <taxon>Deinococci</taxon>
        <taxon>Deinococcales</taxon>
        <taxon>Deinococcaceae</taxon>
        <taxon>Deinococcus</taxon>
    </lineage>
</organism>
<dbReference type="InterPro" id="IPR000835">
    <property type="entry name" value="HTH_MarR-typ"/>
</dbReference>
<evidence type="ECO:0000313" key="2">
    <source>
        <dbReference type="EMBL" id="AFZ67637.1"/>
    </source>
</evidence>
<evidence type="ECO:0000259" key="1">
    <source>
        <dbReference type="Pfam" id="PF12802"/>
    </source>
</evidence>
<dbReference type="SUPFAM" id="SSF46785">
    <property type="entry name" value="Winged helix' DNA-binding domain"/>
    <property type="match status" value="1"/>
</dbReference>
<gene>
    <name evidence="2" type="ordered locus">Deipe_2147</name>
</gene>
<dbReference type="EMBL" id="CP003382">
    <property type="protein sequence ID" value="AFZ67637.1"/>
    <property type="molecule type" value="Genomic_DNA"/>
</dbReference>
<accession>L0A3A0</accession>
<dbReference type="HOGENOM" id="CLU_1719349_0_0_0"/>
<dbReference type="Pfam" id="PF12802">
    <property type="entry name" value="MarR_2"/>
    <property type="match status" value="1"/>
</dbReference>
<dbReference type="GO" id="GO:0003700">
    <property type="term" value="F:DNA-binding transcription factor activity"/>
    <property type="evidence" value="ECO:0007669"/>
    <property type="project" value="InterPro"/>
</dbReference>
<sequence length="152" mass="17215">MTEMPMFSASEASRGFPTARRQLIGLLHSREEWTEVGLRSEMNISVSVLRSLMRQLVEDGEAWIVQSARAHYRTYSVPPRAVVPDVVPTEPLTGAAHAVLARLLLRPDTIRHLCDHLNLGRTQVNSALDELEARRLVERRYVGMLAIYRLKA</sequence>
<feature type="domain" description="HTH marR-type" evidence="1">
    <location>
        <begin position="92"/>
        <end position="140"/>
    </location>
</feature>
<dbReference type="KEGG" id="dpd:Deipe_2147"/>
<dbReference type="Proteomes" id="UP000010467">
    <property type="component" value="Chromosome"/>
</dbReference>
<protein>
    <recommendedName>
        <fullName evidence="1">HTH marR-type domain-containing protein</fullName>
    </recommendedName>
</protein>